<protein>
    <submittedName>
        <fullName evidence="3">ROK family protein</fullName>
    </submittedName>
</protein>
<evidence type="ECO:0000256" key="1">
    <source>
        <dbReference type="ARBA" id="ARBA00006479"/>
    </source>
</evidence>
<dbReference type="OrthoDB" id="3464494at2"/>
<accession>A0A4R4WJT4</accession>
<dbReference type="SUPFAM" id="SSF46785">
    <property type="entry name" value="Winged helix' DNA-binding domain"/>
    <property type="match status" value="1"/>
</dbReference>
<dbReference type="InterPro" id="IPR036390">
    <property type="entry name" value="WH_DNA-bd_sf"/>
</dbReference>
<dbReference type="RefSeq" id="WP_132514911.1">
    <property type="nucleotide sequence ID" value="NZ_SMKP01000116.1"/>
</dbReference>
<comment type="caution">
    <text evidence="3">The sequence shown here is derived from an EMBL/GenBank/DDBJ whole genome shotgun (WGS) entry which is preliminary data.</text>
</comment>
<comment type="similarity">
    <text evidence="1">Belongs to the ROK (NagC/XylR) family.</text>
</comment>
<name>A0A4R4WJT4_9ACTN</name>
<dbReference type="InterPro" id="IPR043129">
    <property type="entry name" value="ATPase_NBD"/>
</dbReference>
<dbReference type="Gene3D" id="1.10.10.10">
    <property type="entry name" value="Winged helix-like DNA-binding domain superfamily/Winged helix DNA-binding domain"/>
    <property type="match status" value="1"/>
</dbReference>
<dbReference type="InterPro" id="IPR049874">
    <property type="entry name" value="ROK_cs"/>
</dbReference>
<evidence type="ECO:0000313" key="3">
    <source>
        <dbReference type="EMBL" id="TDD15895.1"/>
    </source>
</evidence>
<sequence length="380" mass="39280">MYLDNSLPPAGVAVFYTVLTQGPVSRRHVARHLGLSMTMVAKVTRPLIDAGYLEELPDKERTGPGAGRPASPLAVRTHRERIAGIKVTVNELTGVTTDLTAQIREEERVPLPSCTVHEVIAGIGTLLDKLGGGITRLGLSVPGDVDRRAGLVRHAPMLGWHDVPLGDLVATITRLPSVSVENDVKALTASEHWFGVGVGATSLVLVTVGTGIGCGLILGGSPLGGAYGVAGELGHATVELGGKPCYCGGSGCLETIASTDAIVSAIRQQTGEAHLTLEQAVAHARSGDAAAREVFEKAANAVGVGISTVANLLGPEQIVVTGEGLAAARDLMEPAVRTAFATQTIGSAARARLTVRETSFPDWARGAAVIAIQDLITTSR</sequence>
<dbReference type="Gene3D" id="3.30.420.40">
    <property type="match status" value="2"/>
</dbReference>
<gene>
    <name evidence="3" type="ORF">E1294_33115</name>
</gene>
<evidence type="ECO:0000256" key="2">
    <source>
        <dbReference type="SAM" id="MobiDB-lite"/>
    </source>
</evidence>
<dbReference type="PANTHER" id="PTHR18964:SF149">
    <property type="entry name" value="BIFUNCTIONAL UDP-N-ACETYLGLUCOSAMINE 2-EPIMERASE_N-ACETYLMANNOSAMINE KINASE"/>
    <property type="match status" value="1"/>
</dbReference>
<dbReference type="InterPro" id="IPR000600">
    <property type="entry name" value="ROK"/>
</dbReference>
<dbReference type="Proteomes" id="UP000294543">
    <property type="component" value="Unassembled WGS sequence"/>
</dbReference>
<feature type="region of interest" description="Disordered" evidence="2">
    <location>
        <begin position="55"/>
        <end position="74"/>
    </location>
</feature>
<reference evidence="3 4" key="1">
    <citation type="submission" date="2019-03" db="EMBL/GenBank/DDBJ databases">
        <title>Draft genome sequences of novel Actinobacteria.</title>
        <authorList>
            <person name="Sahin N."/>
            <person name="Ay H."/>
            <person name="Saygin H."/>
        </authorList>
    </citation>
    <scope>NUCLEOTIDE SEQUENCE [LARGE SCALE GENOMIC DNA]</scope>
    <source>
        <strain evidence="3 4">KC712</strain>
    </source>
</reference>
<dbReference type="PROSITE" id="PS01125">
    <property type="entry name" value="ROK"/>
    <property type="match status" value="1"/>
</dbReference>
<proteinExistence type="inferred from homology"/>
<dbReference type="AlphaFoldDB" id="A0A4R4WJT4"/>
<keyword evidence="4" id="KW-1185">Reference proteome</keyword>
<dbReference type="PANTHER" id="PTHR18964">
    <property type="entry name" value="ROK (REPRESSOR, ORF, KINASE) FAMILY"/>
    <property type="match status" value="1"/>
</dbReference>
<dbReference type="EMBL" id="SMKP01000116">
    <property type="protein sequence ID" value="TDD15895.1"/>
    <property type="molecule type" value="Genomic_DNA"/>
</dbReference>
<evidence type="ECO:0000313" key="4">
    <source>
        <dbReference type="Proteomes" id="UP000294543"/>
    </source>
</evidence>
<dbReference type="Pfam" id="PF00480">
    <property type="entry name" value="ROK"/>
    <property type="match status" value="1"/>
</dbReference>
<dbReference type="SUPFAM" id="SSF53067">
    <property type="entry name" value="Actin-like ATPase domain"/>
    <property type="match status" value="1"/>
</dbReference>
<organism evidence="3 4">
    <name type="scientific">Nonomuraea diastatica</name>
    <dbReference type="NCBI Taxonomy" id="1848329"/>
    <lineage>
        <taxon>Bacteria</taxon>
        <taxon>Bacillati</taxon>
        <taxon>Actinomycetota</taxon>
        <taxon>Actinomycetes</taxon>
        <taxon>Streptosporangiales</taxon>
        <taxon>Streptosporangiaceae</taxon>
        <taxon>Nonomuraea</taxon>
    </lineage>
</organism>
<dbReference type="InterPro" id="IPR036388">
    <property type="entry name" value="WH-like_DNA-bd_sf"/>
</dbReference>